<keyword evidence="8" id="KW-1185">Reference proteome</keyword>
<evidence type="ECO:0000256" key="1">
    <source>
        <dbReference type="ARBA" id="ARBA00004418"/>
    </source>
</evidence>
<dbReference type="AlphaFoldDB" id="A0A0T5P2R7"/>
<proteinExistence type="inferred from homology"/>
<dbReference type="EMBL" id="CP031598">
    <property type="protein sequence ID" value="QEW28582.1"/>
    <property type="molecule type" value="Genomic_DNA"/>
</dbReference>
<dbReference type="GO" id="GO:0042597">
    <property type="term" value="C:periplasmic space"/>
    <property type="evidence" value="ECO:0007669"/>
    <property type="project" value="UniProtKB-SubCell"/>
</dbReference>
<dbReference type="EMBL" id="LAXI01000022">
    <property type="protein sequence ID" value="KRS15432.1"/>
    <property type="molecule type" value="Genomic_DNA"/>
</dbReference>
<evidence type="ECO:0000256" key="4">
    <source>
        <dbReference type="ARBA" id="ARBA00022729"/>
    </source>
</evidence>
<dbReference type="PATRIC" id="fig|540747.5.peg.3085"/>
<reference evidence="6 8" key="1">
    <citation type="submission" date="2015-04" db="EMBL/GenBank/DDBJ databases">
        <title>The draft genome sequence of Roseovarius indicus B108T.</title>
        <authorList>
            <person name="Li G."/>
            <person name="Lai Q."/>
            <person name="Shao Z."/>
            <person name="Yan P."/>
        </authorList>
    </citation>
    <scope>NUCLEOTIDE SEQUENCE [LARGE SCALE GENOMIC DNA]</scope>
    <source>
        <strain evidence="6 8">B108</strain>
    </source>
</reference>
<dbReference type="SUPFAM" id="SSF53850">
    <property type="entry name" value="Periplasmic binding protein-like II"/>
    <property type="match status" value="1"/>
</dbReference>
<feature type="chain" id="PRO_5010437279" evidence="5">
    <location>
        <begin position="26"/>
        <end position="440"/>
    </location>
</feature>
<dbReference type="RefSeq" id="WP_057820246.1">
    <property type="nucleotide sequence ID" value="NZ_CP031598.1"/>
</dbReference>
<evidence type="ECO:0000313" key="7">
    <source>
        <dbReference type="EMBL" id="QEW28582.1"/>
    </source>
</evidence>
<dbReference type="Proteomes" id="UP000325785">
    <property type="component" value="Chromosome"/>
</dbReference>
<gene>
    <name evidence="7" type="ORF">RIdsm_04414</name>
    <name evidence="6" type="ORF">XM52_23645</name>
</gene>
<dbReference type="InterPro" id="IPR006059">
    <property type="entry name" value="SBP"/>
</dbReference>
<dbReference type="OrthoDB" id="9812682at2"/>
<dbReference type="Pfam" id="PF01547">
    <property type="entry name" value="SBP_bac_1"/>
    <property type="match status" value="1"/>
</dbReference>
<name>A0A0T5P2R7_9RHOB</name>
<dbReference type="STRING" id="540747.SAMN04488031_11572"/>
<dbReference type="PANTHER" id="PTHR43649:SF34">
    <property type="entry name" value="ABC TRANSPORTER PERIPLASMIC-BINDING PROTEIN YCJN-RELATED"/>
    <property type="match status" value="1"/>
</dbReference>
<keyword evidence="3" id="KW-0813">Transport</keyword>
<dbReference type="Gene3D" id="3.40.190.10">
    <property type="entry name" value="Periplasmic binding protein-like II"/>
    <property type="match status" value="2"/>
</dbReference>
<dbReference type="PANTHER" id="PTHR43649">
    <property type="entry name" value="ARABINOSE-BINDING PROTEIN-RELATED"/>
    <property type="match status" value="1"/>
</dbReference>
<comment type="similarity">
    <text evidence="2">Belongs to the bacterial solute-binding protein 1 family.</text>
</comment>
<evidence type="ECO:0000313" key="6">
    <source>
        <dbReference type="EMBL" id="KRS15432.1"/>
    </source>
</evidence>
<feature type="signal peptide" evidence="5">
    <location>
        <begin position="1"/>
        <end position="25"/>
    </location>
</feature>
<keyword evidence="4 5" id="KW-0732">Signal</keyword>
<dbReference type="InterPro" id="IPR050490">
    <property type="entry name" value="Bact_solute-bd_prot1"/>
</dbReference>
<evidence type="ECO:0000313" key="9">
    <source>
        <dbReference type="Proteomes" id="UP000325785"/>
    </source>
</evidence>
<evidence type="ECO:0000313" key="8">
    <source>
        <dbReference type="Proteomes" id="UP000051401"/>
    </source>
</evidence>
<evidence type="ECO:0000256" key="5">
    <source>
        <dbReference type="SAM" id="SignalP"/>
    </source>
</evidence>
<accession>A0A0T5P2R7</accession>
<sequence>MKTTQLMSAAALTAATGFAASGAQADELTLCWAAWDPANALIELSKDFEAESGHSMSFEFVPWPNFADRMLNELNSGGKLCDLMIGDSQWIGLGAEAGHYVKLNDFFEAEGISMDDFIPATVTGYSEWPKGTPNYWALPAFGDVVGWTYRKDWFEMPEHQAEFKETYGRDLKAPETLAELKDIAEFFQGREIDGKTVYGAAIYTERGSEGITMGVTNALYNYGFEYGNPENPYELEGYVNSPEAAEGLEYYKALYDCCTPPGSSDWYMSANIDAYKSGQVALQMNFAFIWPGVNADPNVGGDKSGYFPNPKGPGGHFAQLGGQGISVVSYSDSQDAALEYIKWFAQPEIQSKWWELGGYSALKAVVEDPGFATSQPYAQTFLDSMAIVKDFWAEPAYASLLLAMQDHVHSYVIAGEGTAQEALDALVEDWTEVFEDEGKI</sequence>
<organism evidence="6 8">
    <name type="scientific">Roseovarius indicus</name>
    <dbReference type="NCBI Taxonomy" id="540747"/>
    <lineage>
        <taxon>Bacteria</taxon>
        <taxon>Pseudomonadati</taxon>
        <taxon>Pseudomonadota</taxon>
        <taxon>Alphaproteobacteria</taxon>
        <taxon>Rhodobacterales</taxon>
        <taxon>Roseobacteraceae</taxon>
        <taxon>Roseovarius</taxon>
    </lineage>
</organism>
<comment type="subcellular location">
    <subcellularLocation>
        <location evidence="1">Periplasm</location>
    </subcellularLocation>
</comment>
<evidence type="ECO:0000256" key="3">
    <source>
        <dbReference type="ARBA" id="ARBA00022448"/>
    </source>
</evidence>
<evidence type="ECO:0000256" key="2">
    <source>
        <dbReference type="ARBA" id="ARBA00008520"/>
    </source>
</evidence>
<protein>
    <submittedName>
        <fullName evidence="6">ABC transporter substrate-binding protein</fullName>
    </submittedName>
    <submittedName>
        <fullName evidence="7">Putative maltose-binding periplasmic protein</fullName>
    </submittedName>
</protein>
<reference evidence="7 9" key="2">
    <citation type="submission" date="2018-08" db="EMBL/GenBank/DDBJ databases">
        <title>Genetic Globetrotter - A new plasmid hitch-hiking vast phylogenetic and geographic distances.</title>
        <authorList>
            <person name="Vollmers J."/>
            <person name="Petersen J."/>
        </authorList>
    </citation>
    <scope>NUCLEOTIDE SEQUENCE [LARGE SCALE GENOMIC DNA]</scope>
    <source>
        <strain evidence="7 9">DSM 26383</strain>
    </source>
</reference>
<dbReference type="Proteomes" id="UP000051401">
    <property type="component" value="Unassembled WGS sequence"/>
</dbReference>
<dbReference type="KEGG" id="rid:RIdsm_04414"/>